<proteinExistence type="predicted"/>
<evidence type="ECO:0000313" key="3">
    <source>
        <dbReference type="Proteomes" id="UP001152651"/>
    </source>
</evidence>
<evidence type="ECO:0000256" key="1">
    <source>
        <dbReference type="SAM" id="SignalP"/>
    </source>
</evidence>
<dbReference type="InterPro" id="IPR025091">
    <property type="entry name" value="DUF4019"/>
</dbReference>
<dbReference type="Proteomes" id="UP001152651">
    <property type="component" value="Unassembled WGS sequence"/>
</dbReference>
<comment type="caution">
    <text evidence="2">The sequence shown here is derived from an EMBL/GenBank/DDBJ whole genome shotgun (WGS) entry which is preliminary data.</text>
</comment>
<dbReference type="EMBL" id="CALSBS010000009">
    <property type="protein sequence ID" value="CAH6659961.1"/>
    <property type="molecule type" value="Genomic_DNA"/>
</dbReference>
<evidence type="ECO:0000313" key="2">
    <source>
        <dbReference type="EMBL" id="CAH6659961.1"/>
    </source>
</evidence>
<protein>
    <recommendedName>
        <fullName evidence="4">DUF5105 domain-containing protein</fullName>
    </recommendedName>
</protein>
<accession>A0ABM9F9X0</accession>
<evidence type="ECO:0008006" key="4">
    <source>
        <dbReference type="Google" id="ProtNLM"/>
    </source>
</evidence>
<feature type="chain" id="PRO_5046294136" description="DUF5105 domain-containing protein" evidence="1">
    <location>
        <begin position="22"/>
        <end position="262"/>
    </location>
</feature>
<sequence length="262" mass="29528">MNNKKPIYLLFIISFLLTLTACQPSESSDEKAAITQFHTQLAAAQYHDIYINSSSYFKDATSEKDLTAFLEQAKSHLGSYKNGSGEFYKKSTTVKVHGPTITRLNYHSSFAKYASVEEVFSFEETDDGIKLAGYRYEAPYEKPLELAEEKAVIAQFRTQLAASQYHEIYTTTSSAFKDKISEEDLTKMLEKTKSDLGTYNSGSAKLYKRSILLTTKSGKPSLDSLKYHSSFSRYPSVEEEFTFEETEDAVKLAGYSYTASPQ</sequence>
<name>A0ABM9F9X0_9ENTR</name>
<dbReference type="PROSITE" id="PS51257">
    <property type="entry name" value="PROKAR_LIPOPROTEIN"/>
    <property type="match status" value="1"/>
</dbReference>
<feature type="signal peptide" evidence="1">
    <location>
        <begin position="1"/>
        <end position="21"/>
    </location>
</feature>
<organism evidence="2 3">
    <name type="scientific">Pseudocitrobacter vendiensis</name>
    <dbReference type="NCBI Taxonomy" id="2488306"/>
    <lineage>
        <taxon>Bacteria</taxon>
        <taxon>Pseudomonadati</taxon>
        <taxon>Pseudomonadota</taxon>
        <taxon>Gammaproteobacteria</taxon>
        <taxon>Enterobacterales</taxon>
        <taxon>Enterobacteriaceae</taxon>
        <taxon>Pseudocitrobacter</taxon>
    </lineage>
</organism>
<reference evidence="2" key="1">
    <citation type="submission" date="2022-05" db="EMBL/GenBank/DDBJ databases">
        <authorList>
            <person name="Blom J."/>
        </authorList>
    </citation>
    <scope>NUCLEOTIDE SEQUENCE</scope>
    <source>
        <strain evidence="2">Type strain: CPO20170097</strain>
    </source>
</reference>
<dbReference type="RefSeq" id="WP_253898085.1">
    <property type="nucleotide sequence ID" value="NZ_CALSBS010000009.1"/>
</dbReference>
<dbReference type="Pfam" id="PF13211">
    <property type="entry name" value="DUF4019"/>
    <property type="match status" value="2"/>
</dbReference>
<gene>
    <name evidence="2" type="ORF">FBBNIHIM_12615</name>
</gene>
<keyword evidence="1" id="KW-0732">Signal</keyword>
<keyword evidence="3" id="KW-1185">Reference proteome</keyword>